<feature type="active site" description="GMP-histidine intermediate" evidence="10">
    <location>
        <position position="346"/>
    </location>
</feature>
<comment type="caution">
    <text evidence="14">The sequence shown here is derived from an EMBL/GenBank/DDBJ whole genome shotgun (WGS) entry which is preliminary data.</text>
</comment>
<dbReference type="EMBL" id="QMPZ01000027">
    <property type="protein sequence ID" value="RLE09844.1"/>
    <property type="molecule type" value="Genomic_DNA"/>
</dbReference>
<evidence type="ECO:0000256" key="1">
    <source>
        <dbReference type="ARBA" id="ARBA00008071"/>
    </source>
</evidence>
<dbReference type="GO" id="GO:0006396">
    <property type="term" value="P:RNA processing"/>
    <property type="evidence" value="ECO:0007669"/>
    <property type="project" value="InterPro"/>
</dbReference>
<reference evidence="14 15" key="1">
    <citation type="submission" date="2018-06" db="EMBL/GenBank/DDBJ databases">
        <title>Extensive metabolic versatility and redundancy in microbially diverse, dynamic hydrothermal sediments.</title>
        <authorList>
            <person name="Dombrowski N."/>
            <person name="Teske A."/>
            <person name="Baker B.J."/>
        </authorList>
    </citation>
    <scope>NUCLEOTIDE SEQUENCE [LARGE SCALE GENOMIC DNA]</scope>
    <source>
        <strain evidence="14">B47_G16</strain>
    </source>
</reference>
<feature type="binding site" evidence="11">
    <location>
        <position position="422"/>
    </location>
    <ligand>
        <name>GMP</name>
        <dbReference type="ChEBI" id="CHEBI:58115"/>
    </ligand>
</feature>
<comment type="catalytic activity">
    <reaction evidence="8">
        <text>a 3'-end 3'-phospho-ribonucleotide-RNA + a 5'-end dephospho-ribonucleoside-RNA + GTP = a ribonucleotidyl-ribonucleotide-RNA + GMP + diphosphate</text>
        <dbReference type="Rhea" id="RHEA:68076"/>
        <dbReference type="Rhea" id="RHEA-COMP:10463"/>
        <dbReference type="Rhea" id="RHEA-COMP:13936"/>
        <dbReference type="Rhea" id="RHEA-COMP:17355"/>
        <dbReference type="ChEBI" id="CHEBI:33019"/>
        <dbReference type="ChEBI" id="CHEBI:37565"/>
        <dbReference type="ChEBI" id="CHEBI:58115"/>
        <dbReference type="ChEBI" id="CHEBI:83062"/>
        <dbReference type="ChEBI" id="CHEBI:138284"/>
        <dbReference type="ChEBI" id="CHEBI:173118"/>
        <dbReference type="EC" id="6.5.1.8"/>
    </reaction>
</comment>
<dbReference type="GO" id="GO:0003972">
    <property type="term" value="F:RNA ligase (ATP) activity"/>
    <property type="evidence" value="ECO:0007669"/>
    <property type="project" value="TreeGrafter"/>
</dbReference>
<dbReference type="Pfam" id="PF01139">
    <property type="entry name" value="RtcB"/>
    <property type="match status" value="1"/>
</dbReference>
<comment type="subunit">
    <text evidence="13">Monomer.</text>
</comment>
<evidence type="ECO:0000256" key="6">
    <source>
        <dbReference type="ARBA" id="ARBA00023134"/>
    </source>
</evidence>
<keyword evidence="6 11" id="KW-0342">GTP-binding</keyword>
<evidence type="ECO:0000256" key="5">
    <source>
        <dbReference type="ARBA" id="ARBA00022800"/>
    </source>
</evidence>
<evidence type="ECO:0000313" key="14">
    <source>
        <dbReference type="EMBL" id="RLE09844.1"/>
    </source>
</evidence>
<keyword evidence="4 11" id="KW-0547">Nucleotide-binding</keyword>
<evidence type="ECO:0000256" key="8">
    <source>
        <dbReference type="ARBA" id="ARBA00047746"/>
    </source>
</evidence>
<evidence type="ECO:0000256" key="13">
    <source>
        <dbReference type="RuleBase" id="RU371113"/>
    </source>
</evidence>
<evidence type="ECO:0000256" key="12">
    <source>
        <dbReference type="PIRSR" id="PIRSR601233-3"/>
    </source>
</evidence>
<feature type="binding site" evidence="11">
    <location>
        <begin position="271"/>
        <end position="272"/>
    </location>
    <ligand>
        <name>GMP</name>
        <dbReference type="ChEBI" id="CHEBI:58115"/>
    </ligand>
</feature>
<feature type="binding site" evidence="11">
    <location>
        <position position="327"/>
    </location>
    <ligand>
        <name>GMP</name>
        <dbReference type="ChEBI" id="CHEBI:58115"/>
    </ligand>
</feature>
<organism evidence="14 15">
    <name type="scientific">Aerophobetes bacterium</name>
    <dbReference type="NCBI Taxonomy" id="2030807"/>
    <lineage>
        <taxon>Bacteria</taxon>
        <taxon>Candidatus Aerophobota</taxon>
    </lineage>
</organism>
<evidence type="ECO:0000256" key="2">
    <source>
        <dbReference type="ARBA" id="ARBA00022598"/>
    </source>
</evidence>
<evidence type="ECO:0000256" key="11">
    <source>
        <dbReference type="PIRSR" id="PIRSR601233-2"/>
    </source>
</evidence>
<dbReference type="GO" id="GO:0170057">
    <property type="term" value="F:RNA ligase (GTP) activity"/>
    <property type="evidence" value="ECO:0007669"/>
    <property type="project" value="UniProtKB-EC"/>
</dbReference>
<evidence type="ECO:0000256" key="3">
    <source>
        <dbReference type="ARBA" id="ARBA00022723"/>
    </source>
</evidence>
<dbReference type="EC" id="6.5.1.-" evidence="13"/>
<evidence type="ECO:0000256" key="4">
    <source>
        <dbReference type="ARBA" id="ARBA00022741"/>
    </source>
</evidence>
<feature type="binding site" evidence="12">
    <location>
        <position position="271"/>
    </location>
    <ligand>
        <name>Mn(2+)</name>
        <dbReference type="ChEBI" id="CHEBI:29035"/>
        <label>2</label>
    </ligand>
</feature>
<evidence type="ECO:0000313" key="15">
    <source>
        <dbReference type="Proteomes" id="UP000279422"/>
    </source>
</evidence>
<name>A0A497E4Q4_UNCAE</name>
<dbReference type="InterPro" id="IPR036025">
    <property type="entry name" value="RtcB-like_sf"/>
</dbReference>
<comment type="catalytic activity">
    <reaction evidence="9">
        <text>a 3'-end 2',3'-cyclophospho-ribonucleotide-RNA + a 5'-end dephospho-ribonucleoside-RNA + GTP + H2O = a ribonucleotidyl-ribonucleotide-RNA + GMP + diphosphate + H(+)</text>
        <dbReference type="Rhea" id="RHEA:68080"/>
        <dbReference type="Rhea" id="RHEA-COMP:10464"/>
        <dbReference type="Rhea" id="RHEA-COMP:13936"/>
        <dbReference type="Rhea" id="RHEA-COMP:17355"/>
        <dbReference type="ChEBI" id="CHEBI:15377"/>
        <dbReference type="ChEBI" id="CHEBI:15378"/>
        <dbReference type="ChEBI" id="CHEBI:33019"/>
        <dbReference type="ChEBI" id="CHEBI:37565"/>
        <dbReference type="ChEBI" id="CHEBI:58115"/>
        <dbReference type="ChEBI" id="CHEBI:83064"/>
        <dbReference type="ChEBI" id="CHEBI:138284"/>
        <dbReference type="ChEBI" id="CHEBI:173118"/>
        <dbReference type="EC" id="6.5.1.8"/>
    </reaction>
</comment>
<feature type="binding site" evidence="11">
    <location>
        <begin position="346"/>
        <end position="349"/>
    </location>
    <ligand>
        <name>GMP</name>
        <dbReference type="ChEBI" id="CHEBI:58115"/>
    </ligand>
</feature>
<feature type="binding site" evidence="11">
    <location>
        <begin position="145"/>
        <end position="149"/>
    </location>
    <ligand>
        <name>GMP</name>
        <dbReference type="ChEBI" id="CHEBI:58115"/>
    </ligand>
</feature>
<keyword evidence="5" id="KW-0692">RNA repair</keyword>
<feature type="non-terminal residue" evidence="14">
    <location>
        <position position="1"/>
    </location>
</feature>
<evidence type="ECO:0000256" key="9">
    <source>
        <dbReference type="ARBA" id="ARBA00049514"/>
    </source>
</evidence>
<feature type="binding site" evidence="11">
    <location>
        <begin position="320"/>
        <end position="323"/>
    </location>
    <ligand>
        <name>GMP</name>
        <dbReference type="ChEBI" id="CHEBI:58115"/>
    </ligand>
</feature>
<dbReference type="AlphaFoldDB" id="A0A497E4Q4"/>
<keyword evidence="3 12" id="KW-0479">Metal-binding</keyword>
<dbReference type="GO" id="GO:0046872">
    <property type="term" value="F:metal ion binding"/>
    <property type="evidence" value="ECO:0007669"/>
    <property type="project" value="UniProtKB-UniRule"/>
</dbReference>
<proteinExistence type="inferred from homology"/>
<comment type="similarity">
    <text evidence="1 13">Belongs to the RtcB family.</text>
</comment>
<dbReference type="FunFam" id="3.90.1860.10:FF:000001">
    <property type="entry name" value="tRNA-splicing ligase RtcB homolog"/>
    <property type="match status" value="1"/>
</dbReference>
<keyword evidence="2 13" id="KW-0436">Ligase</keyword>
<evidence type="ECO:0000256" key="10">
    <source>
        <dbReference type="PIRSR" id="PIRSR601233-1"/>
    </source>
</evidence>
<accession>A0A497E4Q4</accession>
<feature type="binding site" evidence="12">
    <location>
        <position position="146"/>
    </location>
    <ligand>
        <name>Mn(2+)</name>
        <dbReference type="ChEBI" id="CHEBI:29035"/>
        <label>1</label>
    </ligand>
</feature>
<feature type="binding site" evidence="12">
    <location>
        <position position="38"/>
    </location>
    <ligand>
        <name>Mn(2+)</name>
        <dbReference type="ChEBI" id="CHEBI:29035"/>
        <label>1</label>
    </ligand>
</feature>
<dbReference type="GO" id="GO:0042245">
    <property type="term" value="P:RNA repair"/>
    <property type="evidence" value="ECO:0007669"/>
    <property type="project" value="UniProtKB-KW"/>
</dbReference>
<gene>
    <name evidence="13" type="primary">rtcB</name>
    <name evidence="14" type="ORF">DRJ00_03215</name>
</gene>
<evidence type="ECO:0000256" key="7">
    <source>
        <dbReference type="ARBA" id="ARBA00023211"/>
    </source>
</evidence>
<dbReference type="Gene3D" id="3.90.1860.10">
    <property type="entry name" value="tRNA-splicing ligase RtcB"/>
    <property type="match status" value="1"/>
</dbReference>
<dbReference type="GO" id="GO:0005525">
    <property type="term" value="F:GTP binding"/>
    <property type="evidence" value="ECO:0007669"/>
    <property type="project" value="UniProtKB-KW"/>
</dbReference>
<dbReference type="PANTHER" id="PTHR11118">
    <property type="entry name" value="RNA-SPLICING LIGASE RTCB HOMOLOG"/>
    <property type="match status" value="1"/>
</dbReference>
<dbReference type="Proteomes" id="UP000279422">
    <property type="component" value="Unassembled WGS sequence"/>
</dbReference>
<feature type="binding site" evidence="12">
    <location>
        <position position="177"/>
    </location>
    <ligand>
        <name>Mn(2+)</name>
        <dbReference type="ChEBI" id="CHEBI:29035"/>
        <label>2</label>
    </ligand>
</feature>
<dbReference type="PANTHER" id="PTHR11118:SF1">
    <property type="entry name" value="RNA-SPLICING LIGASE RTCB HOMOLOG"/>
    <property type="match status" value="1"/>
</dbReference>
<sequence>YSLAMPDMHWGYGFCVGGVAATDPEKGGVISPGGIGYDINCGVRLIRTNLTLPDIQDKMKILLAALFNNIPCGVGGTSSLNLTFHELKKVLRDGAKWAVKNGYGTEDDIERTEEYGTMQGADPEKVSERALRRGKDQLGTLGSGNHFLEIDLVEKIYLPDVASVFGLEEGQIAVLIHSGSRGLGYQICDDYLARMRRTVEKYHISLPDRQLSCAPISSAEGKDYFAAMACAANYAWANRQIMTYWLRETFQKALRLSPKELGMELVYDMCHNIGKFEEHLVNGEKRTLFVHRKGATRAFPAHHPLLPGVYQSVGQPVLVPGDMGTNSYVMVGTDLAMKETWGSTCHGAGRVMSRSKAKKAAKGRAVERELEDKGILIMAKGKGTIAEEMPDAYKDIDQVVRIVEKAGLSRRVAKLRPLGVIKG</sequence>
<dbReference type="SUPFAM" id="SSF103365">
    <property type="entry name" value="Hypothetical protein PH1602"/>
    <property type="match status" value="1"/>
</dbReference>
<protein>
    <recommendedName>
        <fullName evidence="13">tRNA-splicing ligase RtcB</fullName>
        <ecNumber evidence="13">6.5.1.-</ecNumber>
    </recommendedName>
</protein>
<dbReference type="InterPro" id="IPR001233">
    <property type="entry name" value="RtcB"/>
</dbReference>
<comment type="cofactor">
    <cofactor evidence="12 13">
        <name>Mn(2+)</name>
        <dbReference type="ChEBI" id="CHEBI:29035"/>
    </cofactor>
    <text evidence="12 13">Binds 2 manganese ions per subunit.</text>
</comment>
<keyword evidence="7 12" id="KW-0464">Manganese</keyword>